<sequence length="753" mass="85275">MHPDISLGDDKHIVTSEVALELPSHDSTGTDKVFTFVVPLLPRIEEDQDGDLIVRRRDLNQHRKIASYNHSRTQSPPHYNTKGTDTMFVLEARTRSTWDTAGTQLWRAAFLLVEYILNAPEIFKNQIVLELGCGIGFASIVASRLSQCVYATDLDHDALCLTQKNIERNVHGDIRPRCLDWSDSNLISIADETSAKQFDWSSTDQTELKHLTVIIASDIFYDDISTRFFLCALHRLMLQFHHAKAYVASERRFVFSVATMQERATLTSAPIKFGVDYAPPKKFAWKSQSYNGKRTAVKPHFGFDSSPLLVMGSDATSVAKPRKNITPPERAEVIAFLLRVSIELRPPPGAIGSSATKYGCSTDQISRLWRRTTKDIKAGEPINYNSGRKGKSGRKTRLTPEFRHALNDAIELIPLEDRSDIRTLANTLGIPKSTLHDYFLAGVFRCHTARAKPMLTDKQRIDRVKFAASFVQRGPGVCIRFDSMMEYVHLDEKWFYLKKDKQRFYLGEHEEEPYITVKNKNYMIKVMFLAAVARPRWSAKNHCIWDGKIGVWPFAVYEPAERSSKNRAAGTLELKTYTVDRDIYRQALCRMVIPRIKAVWPSGKRVVLQQDNAKPHVTVDDPEVHSACSAGGWDMKLTAQPANSPDFNANDLGFFASLQSLQHKMKAKTIEDLVNNVDDAFAKLHYTALDKVFLTLQSVLQETMHIDGCNKYKIPHLAKDTLRTSTGLLPPSLTCSDRVYDKARRFLSSVGQK</sequence>
<dbReference type="Pfam" id="PF10294">
    <property type="entry name" value="Methyltransf_16"/>
    <property type="match status" value="1"/>
</dbReference>
<dbReference type="AlphaFoldDB" id="A0A0N7L738"/>
<keyword evidence="1" id="KW-0808">Transferase</keyword>
<dbReference type="GO" id="GO:0008168">
    <property type="term" value="F:methyltransferase activity"/>
    <property type="evidence" value="ECO:0007669"/>
    <property type="project" value="UniProtKB-KW"/>
</dbReference>
<dbReference type="Gene3D" id="3.40.50.150">
    <property type="entry name" value="Vaccinia Virus protein VP39"/>
    <property type="match status" value="1"/>
</dbReference>
<dbReference type="OrthoDB" id="124787at2759"/>
<dbReference type="InterPro" id="IPR019410">
    <property type="entry name" value="Methyltransf_16"/>
</dbReference>
<dbReference type="GO" id="GO:0032259">
    <property type="term" value="P:methylation"/>
    <property type="evidence" value="ECO:0007669"/>
    <property type="project" value="UniProtKB-KW"/>
</dbReference>
<evidence type="ECO:0000313" key="1">
    <source>
        <dbReference type="EMBL" id="CEG45995.1"/>
    </source>
</evidence>
<dbReference type="EMBL" id="CCYD01001884">
    <property type="protein sequence ID" value="CEG45995.1"/>
    <property type="molecule type" value="Genomic_DNA"/>
</dbReference>
<organism evidence="1 2">
    <name type="scientific">Plasmopara halstedii</name>
    <name type="common">Downy mildew of sunflower</name>
    <dbReference type="NCBI Taxonomy" id="4781"/>
    <lineage>
        <taxon>Eukaryota</taxon>
        <taxon>Sar</taxon>
        <taxon>Stramenopiles</taxon>
        <taxon>Oomycota</taxon>
        <taxon>Peronosporomycetes</taxon>
        <taxon>Peronosporales</taxon>
        <taxon>Peronosporaceae</taxon>
        <taxon>Plasmopara</taxon>
    </lineage>
</organism>
<dbReference type="RefSeq" id="XP_024582364.1">
    <property type="nucleotide sequence ID" value="XM_024716803.1"/>
</dbReference>
<dbReference type="GO" id="GO:0003676">
    <property type="term" value="F:nucleic acid binding"/>
    <property type="evidence" value="ECO:0007669"/>
    <property type="project" value="InterPro"/>
</dbReference>
<name>A0A0N7L738_PLAHL</name>
<dbReference type="PANTHER" id="PTHR47169:SF2">
    <property type="entry name" value="OS01G0541250 PROTEIN"/>
    <property type="match status" value="1"/>
</dbReference>
<dbReference type="Proteomes" id="UP000054928">
    <property type="component" value="Unassembled WGS sequence"/>
</dbReference>
<dbReference type="SUPFAM" id="SSF53335">
    <property type="entry name" value="S-adenosyl-L-methionine-dependent methyltransferases"/>
    <property type="match status" value="1"/>
</dbReference>
<dbReference type="InterPro" id="IPR036397">
    <property type="entry name" value="RNaseH_sf"/>
</dbReference>
<reference evidence="2" key="1">
    <citation type="submission" date="2014-09" db="EMBL/GenBank/DDBJ databases">
        <authorList>
            <person name="Sharma Rahul"/>
            <person name="Thines Marco"/>
        </authorList>
    </citation>
    <scope>NUCLEOTIDE SEQUENCE [LARGE SCALE GENOMIC DNA]</scope>
</reference>
<protein>
    <submittedName>
        <fullName evidence="1">Predicted methyltransferase</fullName>
    </submittedName>
</protein>
<accession>A0A0N7L738</accession>
<keyword evidence="1" id="KW-0489">Methyltransferase</keyword>
<dbReference type="STRING" id="4781.A0A0N7L738"/>
<dbReference type="PANTHER" id="PTHR47169">
    <property type="entry name" value="OS01G0541250 PROTEIN"/>
    <property type="match status" value="1"/>
</dbReference>
<evidence type="ECO:0000313" key="2">
    <source>
        <dbReference type="Proteomes" id="UP000054928"/>
    </source>
</evidence>
<dbReference type="CDD" id="cd02440">
    <property type="entry name" value="AdoMet_MTases"/>
    <property type="match status" value="1"/>
</dbReference>
<keyword evidence="2" id="KW-1185">Reference proteome</keyword>
<dbReference type="GeneID" id="36397379"/>
<dbReference type="InterPro" id="IPR029063">
    <property type="entry name" value="SAM-dependent_MTases_sf"/>
</dbReference>
<dbReference type="Gene3D" id="3.30.420.10">
    <property type="entry name" value="Ribonuclease H-like superfamily/Ribonuclease H"/>
    <property type="match status" value="1"/>
</dbReference>
<proteinExistence type="predicted"/>